<accession>A0A9P6Q8Q6</accession>
<dbReference type="Pfam" id="PF00025">
    <property type="entry name" value="Arf"/>
    <property type="match status" value="1"/>
</dbReference>
<evidence type="ECO:0000256" key="2">
    <source>
        <dbReference type="ARBA" id="ARBA00023134"/>
    </source>
</evidence>
<dbReference type="Gene3D" id="3.40.50.300">
    <property type="entry name" value="P-loop containing nucleotide triphosphate hydrolases"/>
    <property type="match status" value="1"/>
</dbReference>
<keyword evidence="1 3" id="KW-0547">Nucleotide-binding</keyword>
<dbReference type="EMBL" id="JAAAJA010000111">
    <property type="protein sequence ID" value="KAG0261907.1"/>
    <property type="molecule type" value="Genomic_DNA"/>
</dbReference>
<feature type="region of interest" description="Disordered" evidence="4">
    <location>
        <begin position="254"/>
        <end position="323"/>
    </location>
</feature>
<evidence type="ECO:0000256" key="3">
    <source>
        <dbReference type="PIRSR" id="PIRSR606689-1"/>
    </source>
</evidence>
<keyword evidence="6" id="KW-1185">Reference proteome</keyword>
<protein>
    <submittedName>
        <fullName evidence="5">Uncharacterized protein</fullName>
    </submittedName>
</protein>
<feature type="compositionally biased region" description="Acidic residues" evidence="4">
    <location>
        <begin position="304"/>
        <end position="316"/>
    </location>
</feature>
<name>A0A9P6Q8Q6_9FUNG</name>
<feature type="region of interest" description="Disordered" evidence="4">
    <location>
        <begin position="439"/>
        <end position="469"/>
    </location>
</feature>
<feature type="binding site" evidence="3">
    <location>
        <begin position="402"/>
        <end position="407"/>
    </location>
    <ligand>
        <name>GTP</name>
        <dbReference type="ChEBI" id="CHEBI:37565"/>
    </ligand>
</feature>
<feature type="compositionally biased region" description="Low complexity" evidence="4">
    <location>
        <begin position="287"/>
        <end position="302"/>
    </location>
</feature>
<evidence type="ECO:0000313" key="5">
    <source>
        <dbReference type="EMBL" id="KAG0261907.1"/>
    </source>
</evidence>
<dbReference type="PROSITE" id="PS51417">
    <property type="entry name" value="ARF"/>
    <property type="match status" value="1"/>
</dbReference>
<gene>
    <name evidence="5" type="ORF">BG011_000527</name>
</gene>
<feature type="compositionally biased region" description="Low complexity" evidence="4">
    <location>
        <begin position="442"/>
        <end position="454"/>
    </location>
</feature>
<evidence type="ECO:0000256" key="1">
    <source>
        <dbReference type="ARBA" id="ARBA00022741"/>
    </source>
</evidence>
<dbReference type="InterPro" id="IPR027417">
    <property type="entry name" value="P-loop_NTPase"/>
</dbReference>
<feature type="compositionally biased region" description="Polar residues" evidence="4">
    <location>
        <begin position="275"/>
        <end position="286"/>
    </location>
</feature>
<evidence type="ECO:0000313" key="6">
    <source>
        <dbReference type="Proteomes" id="UP000726737"/>
    </source>
</evidence>
<keyword evidence="2 3" id="KW-0342">GTP-binding</keyword>
<feature type="region of interest" description="Disordered" evidence="4">
    <location>
        <begin position="61"/>
        <end position="85"/>
    </location>
</feature>
<dbReference type="AlphaFoldDB" id="A0A9P6Q8Q6"/>
<proteinExistence type="predicted"/>
<dbReference type="Proteomes" id="UP000726737">
    <property type="component" value="Unassembled WGS sequence"/>
</dbReference>
<dbReference type="GO" id="GO:0003924">
    <property type="term" value="F:GTPase activity"/>
    <property type="evidence" value="ECO:0007669"/>
    <property type="project" value="InterPro"/>
</dbReference>
<dbReference type="InterPro" id="IPR006689">
    <property type="entry name" value="Small_GTPase_ARF/SAR"/>
</dbReference>
<comment type="caution">
    <text evidence="5">The sequence shown here is derived from an EMBL/GenBank/DDBJ whole genome shotgun (WGS) entry which is preliminary data.</text>
</comment>
<dbReference type="GO" id="GO:0005525">
    <property type="term" value="F:GTP binding"/>
    <property type="evidence" value="ECO:0007669"/>
    <property type="project" value="UniProtKB-KW"/>
</dbReference>
<feature type="compositionally biased region" description="Polar residues" evidence="4">
    <location>
        <begin position="1"/>
        <end position="16"/>
    </location>
</feature>
<reference evidence="5" key="1">
    <citation type="journal article" date="2020" name="Fungal Divers.">
        <title>Resolving the Mortierellaceae phylogeny through synthesis of multi-gene phylogenetics and phylogenomics.</title>
        <authorList>
            <person name="Vandepol N."/>
            <person name="Liber J."/>
            <person name="Desiro A."/>
            <person name="Na H."/>
            <person name="Kennedy M."/>
            <person name="Barry K."/>
            <person name="Grigoriev I.V."/>
            <person name="Miller A.N."/>
            <person name="O'Donnell K."/>
            <person name="Stajich J.E."/>
            <person name="Bonito G."/>
        </authorList>
    </citation>
    <scope>NUCLEOTIDE SEQUENCE</scope>
    <source>
        <strain evidence="5">KOD948</strain>
    </source>
</reference>
<sequence>MTTIQTPIGTNPSHTFLDSKPPLMPRQSTGDVLSFTKIIADRLASGQNVWDYFSPAPVSTDAATSTPYSPSSSGATSPTSPTFGVFGNKRQSAIIDASKLPPSQCASPTQATFSDLAGASSSITTPASSTTTTAQAAQSGVTPKALKRRSFVQSLRNMLSLSQLLSSSAKPAQPTGPPHYNILVLGSDSAPLASTLYKMSSLMPNTNKINHYQEISGFFVAYFRSTGSFTCSPKTSTEVSRSERNLKRRSVTFRVAGDNDEIKNRDSTGSEENDQSNAQRSSQESETTLSHSKEGSSSSTETYNEGEETISQEEDSTPANPSANASLSIHAFSLDTTWPVPRVLAQTFWFPHAHGIIYIVDATRKNDPRGMDHLVNARQFLSSLLADPHFKRKDIPVVVFANKAGMDDKTCFRVDEIADILGCEEWDDAGRIMVQPMPNQESAAASTPAGTPASRPWCVKSTRSDGEGDGIRESVEWLKSRCSEIWK</sequence>
<dbReference type="OrthoDB" id="2387836at2759"/>
<feature type="region of interest" description="Disordered" evidence="4">
    <location>
        <begin position="1"/>
        <end position="23"/>
    </location>
</feature>
<feature type="compositionally biased region" description="Low complexity" evidence="4">
    <location>
        <begin position="61"/>
        <end position="82"/>
    </location>
</feature>
<evidence type="ECO:0000256" key="4">
    <source>
        <dbReference type="SAM" id="MobiDB-lite"/>
    </source>
</evidence>
<organism evidence="5 6">
    <name type="scientific">Mortierella polycephala</name>
    <dbReference type="NCBI Taxonomy" id="41804"/>
    <lineage>
        <taxon>Eukaryota</taxon>
        <taxon>Fungi</taxon>
        <taxon>Fungi incertae sedis</taxon>
        <taxon>Mucoromycota</taxon>
        <taxon>Mortierellomycotina</taxon>
        <taxon>Mortierellomycetes</taxon>
        <taxon>Mortierellales</taxon>
        <taxon>Mortierellaceae</taxon>
        <taxon>Mortierella</taxon>
    </lineage>
</organism>